<dbReference type="NCBIfam" id="TIGR02309">
    <property type="entry name" value="HpaB-1"/>
    <property type="match status" value="1"/>
</dbReference>
<dbReference type="GO" id="GO:0050660">
    <property type="term" value="F:flavin adenine dinucleotide binding"/>
    <property type="evidence" value="ECO:0007669"/>
    <property type="project" value="InterPro"/>
</dbReference>
<feature type="binding site" evidence="4">
    <location>
        <position position="193"/>
    </location>
    <ligand>
        <name>FAD</name>
        <dbReference type="ChEBI" id="CHEBI:57692"/>
    </ligand>
</feature>
<evidence type="ECO:0000313" key="8">
    <source>
        <dbReference type="Proteomes" id="UP000681414"/>
    </source>
</evidence>
<protein>
    <submittedName>
        <fullName evidence="7">4-hydroxyphenylacetate 3-monooxygenase, oxygenase component</fullName>
        <ecNumber evidence="7">1.14.14.9</ecNumber>
    </submittedName>
</protein>
<dbReference type="InterPro" id="IPR036250">
    <property type="entry name" value="AcylCo_DH-like_C"/>
</dbReference>
<dbReference type="AlphaFoldDB" id="A0A942TGD6"/>
<gene>
    <name evidence="7" type="primary">hpaB</name>
    <name evidence="7" type="ORF">KHA97_13505</name>
</gene>
<dbReference type="GO" id="GO:0016627">
    <property type="term" value="F:oxidoreductase activity, acting on the CH-CH group of donors"/>
    <property type="evidence" value="ECO:0007669"/>
    <property type="project" value="InterPro"/>
</dbReference>
<dbReference type="PANTHER" id="PTHR36117">
    <property type="entry name" value="4-HYDROXYPHENYLACETATE 3-MONOOXYGENASE-RELATED"/>
    <property type="match status" value="1"/>
</dbReference>
<dbReference type="Proteomes" id="UP000681414">
    <property type="component" value="Unassembled WGS sequence"/>
</dbReference>
<dbReference type="SUPFAM" id="SSF56645">
    <property type="entry name" value="Acyl-CoA dehydrogenase NM domain-like"/>
    <property type="match status" value="1"/>
</dbReference>
<name>A0A942TGD6_9BACI</name>
<dbReference type="InterPro" id="IPR009100">
    <property type="entry name" value="AcylCoA_DH/oxidase_NM_dom_sf"/>
</dbReference>
<keyword evidence="3 7" id="KW-0560">Oxidoreductase</keyword>
<dbReference type="EMBL" id="JAGYPG010000002">
    <property type="protein sequence ID" value="MBS4196077.1"/>
    <property type="molecule type" value="Genomic_DNA"/>
</dbReference>
<dbReference type="PIRSF" id="PIRSF000331">
    <property type="entry name" value="HpaA_HpaB"/>
    <property type="match status" value="1"/>
</dbReference>
<comment type="caution">
    <text evidence="7">The sequence shown here is derived from an EMBL/GenBank/DDBJ whole genome shotgun (WGS) entry which is preliminary data.</text>
</comment>
<feature type="domain" description="HpaB/PvcC/4-BUDH C-terminal" evidence="5">
    <location>
        <begin position="280"/>
        <end position="477"/>
    </location>
</feature>
<evidence type="ECO:0000256" key="1">
    <source>
        <dbReference type="ARBA" id="ARBA00022630"/>
    </source>
</evidence>
<organism evidence="7 8">
    <name type="scientific">Lederbergia citri</name>
    <dbReference type="NCBI Taxonomy" id="2833580"/>
    <lineage>
        <taxon>Bacteria</taxon>
        <taxon>Bacillati</taxon>
        <taxon>Bacillota</taxon>
        <taxon>Bacilli</taxon>
        <taxon>Bacillales</taxon>
        <taxon>Bacillaceae</taxon>
        <taxon>Lederbergia</taxon>
    </lineage>
</organism>
<evidence type="ECO:0000259" key="6">
    <source>
        <dbReference type="Pfam" id="PF11794"/>
    </source>
</evidence>
<evidence type="ECO:0000313" key="7">
    <source>
        <dbReference type="EMBL" id="MBS4196077.1"/>
    </source>
</evidence>
<dbReference type="Gene3D" id="2.40.110.10">
    <property type="entry name" value="Butyryl-CoA Dehydrogenase, subunit A, domain 2"/>
    <property type="match status" value="1"/>
</dbReference>
<evidence type="ECO:0000256" key="4">
    <source>
        <dbReference type="PIRSR" id="PIRSR000331-2"/>
    </source>
</evidence>
<dbReference type="InterPro" id="IPR004925">
    <property type="entry name" value="HpaB/PvcC/4-BUDH"/>
</dbReference>
<keyword evidence="8" id="KW-1185">Reference proteome</keyword>
<dbReference type="InterPro" id="IPR046373">
    <property type="entry name" value="Acyl-CoA_Oxase/DH_mid-dom_sf"/>
</dbReference>
<feature type="domain" description="HpaB/PvcC/4-BUDH N-terminal" evidence="6">
    <location>
        <begin position="5"/>
        <end position="271"/>
    </location>
</feature>
<keyword evidence="1" id="KW-0285">Flavoprotein</keyword>
<sequence>MGAITGKDFIDRLNQRKTEIWFNGKKVEGKISEHPAFKGIIHTKASLYDLQHKPNLQDEMTFSIPGKAERIGMSYLQPKTKADLKRRRTMMEHWARHTHGMMGRSPDYMNSALTSFAASAAILKERENCFPENIQTLYERAMEQDLSFAHTFITPQVNRSQFVMDFSKEPISAKVVKKNEKGLVIKGARLLATQGGITDEIMVFSAPRIFFESDEAFGFSIPSDTKGLKFICRQSFVGGESLFNHPLSARYEEMDSIVVFDNVLVPWERVFFYENGDAATDFILKSSFHSFSYHQAVIRQIVKTEFILGVAELLVETINVKEYQHIQEKLSEVIIGLETMKALLDKSENDAEIDEWGYMSPSIIPLKVAGTIFPKIYPRFCEIIQLIGASGMVSLPTENDFDSPIRPELDKYLQATNRTAEDRVKLFRLAWELTMSPFGTREIQYERYFFGDPIRLSSQLYNSYPKQNNVDVVSQFLELKNESNE</sequence>
<dbReference type="InterPro" id="IPR012687">
    <property type="entry name" value="HpaB_Deino-type"/>
</dbReference>
<dbReference type="Pfam" id="PF03241">
    <property type="entry name" value="HpaB"/>
    <property type="match status" value="1"/>
</dbReference>
<dbReference type="EC" id="1.14.14.9" evidence="7"/>
<dbReference type="Pfam" id="PF11794">
    <property type="entry name" value="HpaB_N"/>
    <property type="match status" value="1"/>
</dbReference>
<dbReference type="RefSeq" id="WP_213125240.1">
    <property type="nucleotide sequence ID" value="NZ_JAGYPG010000002.1"/>
</dbReference>
<dbReference type="InterPro" id="IPR024719">
    <property type="entry name" value="HpaB/PvcC/4-BUDH_C"/>
</dbReference>
<evidence type="ECO:0000256" key="2">
    <source>
        <dbReference type="ARBA" id="ARBA00022827"/>
    </source>
</evidence>
<feature type="binding site" evidence="4">
    <location>
        <begin position="452"/>
        <end position="455"/>
    </location>
    <ligand>
        <name>FAD</name>
        <dbReference type="ChEBI" id="CHEBI:57692"/>
    </ligand>
</feature>
<feature type="binding site" evidence="4">
    <location>
        <begin position="156"/>
        <end position="159"/>
    </location>
    <ligand>
        <name>FAD</name>
        <dbReference type="ChEBI" id="CHEBI:57692"/>
    </ligand>
</feature>
<evidence type="ECO:0000259" key="5">
    <source>
        <dbReference type="Pfam" id="PF03241"/>
    </source>
</evidence>
<proteinExistence type="predicted"/>
<dbReference type="GO" id="GO:0010124">
    <property type="term" value="P:phenylacetate catabolic process"/>
    <property type="evidence" value="ECO:0007669"/>
    <property type="project" value="InterPro"/>
</dbReference>
<evidence type="ECO:0000256" key="3">
    <source>
        <dbReference type="ARBA" id="ARBA00023002"/>
    </source>
</evidence>
<keyword evidence="2 4" id="KW-0274">FAD</keyword>
<accession>A0A942TGD6</accession>
<dbReference type="Gene3D" id="1.10.3140.10">
    <property type="entry name" value="4-hydroxybutyryl-coa dehydratase, domain 1"/>
    <property type="match status" value="1"/>
</dbReference>
<dbReference type="InterPro" id="IPR024674">
    <property type="entry name" value="HpaB/PvcC/4-BUDH_N"/>
</dbReference>
<reference evidence="7 8" key="1">
    <citation type="submission" date="2021-05" db="EMBL/GenBank/DDBJ databases">
        <title>Novel Bacillus species.</title>
        <authorList>
            <person name="Liu G."/>
        </authorList>
    </citation>
    <scope>NUCLEOTIDE SEQUENCE [LARGE SCALE GENOMIC DNA]</scope>
    <source>
        <strain evidence="8">FJAT-49780</strain>
    </source>
</reference>
<dbReference type="GO" id="GO:0052881">
    <property type="term" value="F:4-hydroxyphenylacetate 3-monooxygenase activity"/>
    <property type="evidence" value="ECO:0007669"/>
    <property type="project" value="UniProtKB-EC"/>
</dbReference>
<dbReference type="PANTHER" id="PTHR36117:SF3">
    <property type="entry name" value="4-HYDROXYPHENYLACETATE 3-MONOOXYGENASE-RELATED"/>
    <property type="match status" value="1"/>
</dbReference>
<dbReference type="SUPFAM" id="SSF47203">
    <property type="entry name" value="Acyl-CoA dehydrogenase C-terminal domain-like"/>
    <property type="match status" value="1"/>
</dbReference>
<dbReference type="Gene3D" id="1.20.140.10">
    <property type="entry name" value="Butyryl-CoA Dehydrogenase, subunit A, domain 3"/>
    <property type="match status" value="1"/>
</dbReference>